<sequence>MERYVGLVRAYVRDGDESSLLAIGDLRDTLLAQNVPMEEVVNLHEQAMMSLKDQMSQGRFDEIITRTSTCLAELVIAYSFADQKKKVVRERSQRVEQDRQRLEALGQMAGGIAHEFNNLLQPIMGMAELGLDEAEPGSEQSERLTTIFDCASQAAIIVRGVLSTARKQGAEPNLWPLAPLVAKTVQFLSAIMPSEITLELVVDCGEEQVLCDESELGQVLLNLIRNASDAMAGSGVVRIRLEKKPGQGSVEGSSGFPASDVLRLSVSDAGAGMPADVAARAGQPFFTTKSPGHGTGHGLAIVLSIVHGWHGDLQIDTAPGQGTRVSITLPIIENAASAVA</sequence>
<accession>A0AA42CQL3</accession>
<evidence type="ECO:0000256" key="3">
    <source>
        <dbReference type="ARBA" id="ARBA00022553"/>
    </source>
</evidence>
<dbReference type="SUPFAM" id="SSF47384">
    <property type="entry name" value="Homodimeric domain of signal transducing histidine kinase"/>
    <property type="match status" value="1"/>
</dbReference>
<dbReference type="Pfam" id="PF00512">
    <property type="entry name" value="HisKA"/>
    <property type="match status" value="1"/>
</dbReference>
<dbReference type="InterPro" id="IPR005467">
    <property type="entry name" value="His_kinase_dom"/>
</dbReference>
<keyword evidence="5" id="KW-0547">Nucleotide-binding</keyword>
<dbReference type="Pfam" id="PF02518">
    <property type="entry name" value="HATPase_c"/>
    <property type="match status" value="1"/>
</dbReference>
<name>A0AA42CQL3_9HYPH</name>
<dbReference type="RefSeq" id="WP_282587944.1">
    <property type="nucleotide sequence ID" value="NZ_JAMOIM010000028.1"/>
</dbReference>
<dbReference type="SMART" id="SM00387">
    <property type="entry name" value="HATPase_c"/>
    <property type="match status" value="1"/>
</dbReference>
<keyword evidence="3" id="KW-0597">Phosphoprotein</keyword>
<evidence type="ECO:0000313" key="10">
    <source>
        <dbReference type="EMBL" id="MCW6511567.1"/>
    </source>
</evidence>
<dbReference type="Gene3D" id="1.10.1240.30">
    <property type="entry name" value="KaiA/RbsU domain"/>
    <property type="match status" value="1"/>
</dbReference>
<dbReference type="CDD" id="cd00082">
    <property type="entry name" value="HisKA"/>
    <property type="match status" value="1"/>
</dbReference>
<dbReference type="InterPro" id="IPR036890">
    <property type="entry name" value="HATPase_C_sf"/>
</dbReference>
<dbReference type="AlphaFoldDB" id="A0AA42CQL3"/>
<dbReference type="EMBL" id="JAMOIM010000028">
    <property type="protein sequence ID" value="MCW6511567.1"/>
    <property type="molecule type" value="Genomic_DNA"/>
</dbReference>
<keyword evidence="4" id="KW-0808">Transferase</keyword>
<evidence type="ECO:0000256" key="7">
    <source>
        <dbReference type="ARBA" id="ARBA00022840"/>
    </source>
</evidence>
<evidence type="ECO:0000256" key="5">
    <source>
        <dbReference type="ARBA" id="ARBA00022741"/>
    </source>
</evidence>
<evidence type="ECO:0000256" key="4">
    <source>
        <dbReference type="ARBA" id="ARBA00022679"/>
    </source>
</evidence>
<dbReference type="GO" id="GO:0000155">
    <property type="term" value="F:phosphorelay sensor kinase activity"/>
    <property type="evidence" value="ECO:0007669"/>
    <property type="project" value="InterPro"/>
</dbReference>
<dbReference type="SMART" id="SM00388">
    <property type="entry name" value="HisKA"/>
    <property type="match status" value="1"/>
</dbReference>
<comment type="catalytic activity">
    <reaction evidence="1">
        <text>ATP + protein L-histidine = ADP + protein N-phospho-L-histidine.</text>
        <dbReference type="EC" id="2.7.13.3"/>
    </reaction>
</comment>
<evidence type="ECO:0000256" key="8">
    <source>
        <dbReference type="ARBA" id="ARBA00023012"/>
    </source>
</evidence>
<dbReference type="SUPFAM" id="SSF101215">
    <property type="entry name" value="KaiA/RbsU domain"/>
    <property type="match status" value="1"/>
</dbReference>
<reference evidence="10" key="1">
    <citation type="submission" date="2022-05" db="EMBL/GenBank/DDBJ databases">
        <authorList>
            <person name="Pankratov T."/>
        </authorList>
    </citation>
    <scope>NUCLEOTIDE SEQUENCE</scope>
    <source>
        <strain evidence="10">BP6-180914</strain>
    </source>
</reference>
<dbReference type="Pfam" id="PF08673">
    <property type="entry name" value="RsbU_N"/>
    <property type="match status" value="1"/>
</dbReference>
<keyword evidence="6" id="KW-0418">Kinase</keyword>
<dbReference type="InterPro" id="IPR017944">
    <property type="entry name" value="KaiA/RbsU_helical_domain_sf"/>
</dbReference>
<evidence type="ECO:0000259" key="9">
    <source>
        <dbReference type="PROSITE" id="PS50109"/>
    </source>
</evidence>
<keyword evidence="7 10" id="KW-0067">ATP-binding</keyword>
<dbReference type="Gene3D" id="3.30.565.10">
    <property type="entry name" value="Histidine kinase-like ATPase, C-terminal domain"/>
    <property type="match status" value="1"/>
</dbReference>
<gene>
    <name evidence="10" type="ORF">M8523_26690</name>
</gene>
<dbReference type="PANTHER" id="PTHR43065">
    <property type="entry name" value="SENSOR HISTIDINE KINASE"/>
    <property type="match status" value="1"/>
</dbReference>
<proteinExistence type="predicted"/>
<dbReference type="SUPFAM" id="SSF55874">
    <property type="entry name" value="ATPase domain of HSP90 chaperone/DNA topoisomerase II/histidine kinase"/>
    <property type="match status" value="1"/>
</dbReference>
<dbReference type="InterPro" id="IPR003594">
    <property type="entry name" value="HATPase_dom"/>
</dbReference>
<dbReference type="InterPro" id="IPR036097">
    <property type="entry name" value="HisK_dim/P_sf"/>
</dbReference>
<dbReference type="GO" id="GO:0005524">
    <property type="term" value="F:ATP binding"/>
    <property type="evidence" value="ECO:0007669"/>
    <property type="project" value="UniProtKB-KW"/>
</dbReference>
<dbReference type="InterPro" id="IPR014787">
    <property type="entry name" value="PSer_Pase_RsbU_N"/>
</dbReference>
<keyword evidence="11" id="KW-1185">Reference proteome</keyword>
<keyword evidence="8" id="KW-0902">Two-component regulatory system</keyword>
<evidence type="ECO:0000256" key="2">
    <source>
        <dbReference type="ARBA" id="ARBA00012438"/>
    </source>
</evidence>
<evidence type="ECO:0000256" key="1">
    <source>
        <dbReference type="ARBA" id="ARBA00000085"/>
    </source>
</evidence>
<dbReference type="PRINTS" id="PR00344">
    <property type="entry name" value="BCTRLSENSOR"/>
</dbReference>
<feature type="domain" description="Histidine kinase" evidence="9">
    <location>
        <begin position="111"/>
        <end position="333"/>
    </location>
</feature>
<dbReference type="InterPro" id="IPR003661">
    <property type="entry name" value="HisK_dim/P_dom"/>
</dbReference>
<dbReference type="PROSITE" id="PS50109">
    <property type="entry name" value="HIS_KIN"/>
    <property type="match status" value="1"/>
</dbReference>
<evidence type="ECO:0000256" key="6">
    <source>
        <dbReference type="ARBA" id="ARBA00022777"/>
    </source>
</evidence>
<dbReference type="PANTHER" id="PTHR43065:SF46">
    <property type="entry name" value="C4-DICARBOXYLATE TRANSPORT SENSOR PROTEIN DCTB"/>
    <property type="match status" value="1"/>
</dbReference>
<dbReference type="Proteomes" id="UP001165667">
    <property type="component" value="Unassembled WGS sequence"/>
</dbReference>
<comment type="caution">
    <text evidence="10">The sequence shown here is derived from an EMBL/GenBank/DDBJ whole genome shotgun (WGS) entry which is preliminary data.</text>
</comment>
<dbReference type="Gene3D" id="1.10.287.130">
    <property type="match status" value="1"/>
</dbReference>
<evidence type="ECO:0000313" key="11">
    <source>
        <dbReference type="Proteomes" id="UP001165667"/>
    </source>
</evidence>
<protein>
    <recommendedName>
        <fullName evidence="2">histidine kinase</fullName>
        <ecNumber evidence="2">2.7.13.3</ecNumber>
    </recommendedName>
</protein>
<dbReference type="InterPro" id="IPR004358">
    <property type="entry name" value="Sig_transdc_His_kin-like_C"/>
</dbReference>
<dbReference type="EC" id="2.7.13.3" evidence="2"/>
<organism evidence="10 11">
    <name type="scientific">Lichenifustis flavocetrariae</name>
    <dbReference type="NCBI Taxonomy" id="2949735"/>
    <lineage>
        <taxon>Bacteria</taxon>
        <taxon>Pseudomonadati</taxon>
        <taxon>Pseudomonadota</taxon>
        <taxon>Alphaproteobacteria</taxon>
        <taxon>Hyphomicrobiales</taxon>
        <taxon>Lichenihabitantaceae</taxon>
        <taxon>Lichenifustis</taxon>
    </lineage>
</organism>